<evidence type="ECO:0000313" key="2">
    <source>
        <dbReference type="EMBL" id="CUK05747.1"/>
    </source>
</evidence>
<name>A0A0P1ICX5_9RHOB</name>
<keyword evidence="1" id="KW-0812">Transmembrane</keyword>
<reference evidence="3" key="1">
    <citation type="submission" date="2015-09" db="EMBL/GenBank/DDBJ databases">
        <authorList>
            <person name="Rodrigo-Torres L."/>
            <person name="Arahal D.R."/>
        </authorList>
    </citation>
    <scope>NUCLEOTIDE SEQUENCE [LARGE SCALE GENOMIC DNA]</scope>
    <source>
        <strain evidence="3">CECT 5091</strain>
    </source>
</reference>
<keyword evidence="3" id="KW-1185">Reference proteome</keyword>
<gene>
    <name evidence="2" type="ORF">RUE5091_02760</name>
</gene>
<keyword evidence="1" id="KW-1133">Transmembrane helix</keyword>
<proteinExistence type="predicted"/>
<keyword evidence="1" id="KW-0472">Membrane</keyword>
<dbReference type="AlphaFoldDB" id="A0A0P1ICX5"/>
<feature type="transmembrane region" description="Helical" evidence="1">
    <location>
        <begin position="38"/>
        <end position="57"/>
    </location>
</feature>
<dbReference type="EMBL" id="CYUD01000008">
    <property type="protein sequence ID" value="CUK05747.1"/>
    <property type="molecule type" value="Genomic_DNA"/>
</dbReference>
<dbReference type="Proteomes" id="UP000051260">
    <property type="component" value="Unassembled WGS sequence"/>
</dbReference>
<evidence type="ECO:0000313" key="3">
    <source>
        <dbReference type="Proteomes" id="UP000051260"/>
    </source>
</evidence>
<protein>
    <submittedName>
        <fullName evidence="2">Uncharacterized protein</fullName>
    </submittedName>
</protein>
<accession>A0A0P1ICX5</accession>
<organism evidence="2 3">
    <name type="scientific">Ruegeria denitrificans</name>
    <dbReference type="NCBI Taxonomy" id="1715692"/>
    <lineage>
        <taxon>Bacteria</taxon>
        <taxon>Pseudomonadati</taxon>
        <taxon>Pseudomonadota</taxon>
        <taxon>Alphaproteobacteria</taxon>
        <taxon>Rhodobacterales</taxon>
        <taxon>Roseobacteraceae</taxon>
        <taxon>Ruegeria</taxon>
    </lineage>
</organism>
<evidence type="ECO:0000256" key="1">
    <source>
        <dbReference type="SAM" id="Phobius"/>
    </source>
</evidence>
<sequence length="76" mass="8493">MHKEQKSFQDRITSINHRAEVAASKATPPRTDSIWKRLSYPGSFIVAFILGVLAVFLTRYFQSQLVNVPGTGQPGM</sequence>